<dbReference type="Proteomes" id="UP000509418">
    <property type="component" value="Chromosome"/>
</dbReference>
<proteinExistence type="inferred from homology"/>
<evidence type="ECO:0000256" key="4">
    <source>
        <dbReference type="ARBA" id="ARBA00022679"/>
    </source>
</evidence>
<dbReference type="NCBIfam" id="TIGR00027">
    <property type="entry name" value="mthyl_TIGR00027"/>
    <property type="match status" value="1"/>
</dbReference>
<evidence type="ECO:0000313" key="8">
    <source>
        <dbReference type="Proteomes" id="UP000509418"/>
    </source>
</evidence>
<dbReference type="PANTHER" id="PTHR43619:SF2">
    <property type="entry name" value="S-ADENOSYL-L-METHIONINE-DEPENDENT METHYLTRANSFERASES SUPERFAMILY PROTEIN"/>
    <property type="match status" value="1"/>
</dbReference>
<evidence type="ECO:0000256" key="1">
    <source>
        <dbReference type="ARBA" id="ARBA00003907"/>
    </source>
</evidence>
<dbReference type="InterPro" id="IPR007213">
    <property type="entry name" value="Ppm1/Ppm2/Tcmp"/>
</dbReference>
<dbReference type="Pfam" id="PF04072">
    <property type="entry name" value="LCM"/>
    <property type="match status" value="1"/>
</dbReference>
<protein>
    <recommendedName>
        <fullName evidence="6">S-adenosyl-L-methionine-dependent methyltransferase</fullName>
        <ecNumber evidence="6">2.1.1.-</ecNumber>
    </recommendedName>
</protein>
<evidence type="ECO:0000256" key="6">
    <source>
        <dbReference type="RuleBase" id="RU362030"/>
    </source>
</evidence>
<keyword evidence="8" id="KW-1185">Reference proteome</keyword>
<evidence type="ECO:0000256" key="2">
    <source>
        <dbReference type="ARBA" id="ARBA00008138"/>
    </source>
</evidence>
<dbReference type="SUPFAM" id="SSF53335">
    <property type="entry name" value="S-adenosyl-L-methionine-dependent methyltransferases"/>
    <property type="match status" value="1"/>
</dbReference>
<accession>A0A7H8TIR9</accession>
<gene>
    <name evidence="7" type="ORF">HUT05_40800</name>
</gene>
<comment type="similarity">
    <text evidence="2 6">Belongs to the UPF0677 family.</text>
</comment>
<dbReference type="InterPro" id="IPR029063">
    <property type="entry name" value="SAM-dependent_MTases_sf"/>
</dbReference>
<keyword evidence="3 6" id="KW-0489">Methyltransferase</keyword>
<dbReference type="AlphaFoldDB" id="A0A7H8TIR9"/>
<dbReference type="EMBL" id="CP056041">
    <property type="protein sequence ID" value="QKZ23147.1"/>
    <property type="molecule type" value="Genomic_DNA"/>
</dbReference>
<sequence length="296" mass="31692">MSESASPQPGSAPDGTFAEGVPPSYGLSRVALWTAAAHAAECGRDSPYVLDPWAAEFLHAARFAGGPPGDGPLQRLLPDWAVVRTRFFDEYLVTASRSGCRQVVLLGAGLDTRAFRLHWPAGVHVFEVEAPAVLEFKDRVLDGTRPTCGRRSTVGVDPTGSWAEPLLAAGFDPRRPTTWLAETLLYHLRPDAVMAVVGAMTQLSAPGSTFGAECVNAEAASTAFVAPFLEALSTTGIAWHWQLADPEGWWAEQGWEAGVADLFTLPYVIQRLAPYLPLLTEAAAKCAFLTTGTLTK</sequence>
<evidence type="ECO:0000256" key="5">
    <source>
        <dbReference type="ARBA" id="ARBA00022691"/>
    </source>
</evidence>
<keyword evidence="5 6" id="KW-0949">S-adenosyl-L-methionine</keyword>
<dbReference type="EC" id="2.1.1.-" evidence="6"/>
<name>A0A7H8TIR9_STRCX</name>
<organism evidence="7 8">
    <name type="scientific">Streptomyces chartreusis</name>
    <dbReference type="NCBI Taxonomy" id="1969"/>
    <lineage>
        <taxon>Bacteria</taxon>
        <taxon>Bacillati</taxon>
        <taxon>Actinomycetota</taxon>
        <taxon>Actinomycetes</taxon>
        <taxon>Kitasatosporales</taxon>
        <taxon>Streptomycetaceae</taxon>
        <taxon>Streptomyces</taxon>
    </lineage>
</organism>
<dbReference type="GO" id="GO:0008168">
    <property type="term" value="F:methyltransferase activity"/>
    <property type="evidence" value="ECO:0007669"/>
    <property type="project" value="UniProtKB-UniRule"/>
</dbReference>
<dbReference type="PANTHER" id="PTHR43619">
    <property type="entry name" value="S-ADENOSYL-L-METHIONINE-DEPENDENT METHYLTRANSFERASE YKTD-RELATED"/>
    <property type="match status" value="1"/>
</dbReference>
<dbReference type="InterPro" id="IPR011610">
    <property type="entry name" value="SAM_mthyl_Trfase_ML2640-like"/>
</dbReference>
<evidence type="ECO:0000256" key="3">
    <source>
        <dbReference type="ARBA" id="ARBA00022603"/>
    </source>
</evidence>
<evidence type="ECO:0000313" key="7">
    <source>
        <dbReference type="EMBL" id="QKZ23147.1"/>
    </source>
</evidence>
<dbReference type="RefSeq" id="WP_176577983.1">
    <property type="nucleotide sequence ID" value="NZ_CBDRGH010000031.1"/>
</dbReference>
<reference evidence="7 8" key="1">
    <citation type="submission" date="2020-06" db="EMBL/GenBank/DDBJ databases">
        <title>Genome mining for natural products.</title>
        <authorList>
            <person name="Zhang B."/>
            <person name="Shi J."/>
            <person name="Ge H."/>
        </authorList>
    </citation>
    <scope>NUCLEOTIDE SEQUENCE [LARGE SCALE GENOMIC DNA]</scope>
    <source>
        <strain evidence="7 8">NA02069</strain>
    </source>
</reference>
<keyword evidence="4 7" id="KW-0808">Transferase</keyword>
<dbReference type="Gene3D" id="3.40.50.150">
    <property type="entry name" value="Vaccinia Virus protein VP39"/>
    <property type="match status" value="1"/>
</dbReference>
<comment type="function">
    <text evidence="1 6">Exhibits S-adenosyl-L-methionine-dependent methyltransferase activity.</text>
</comment>
<dbReference type="GO" id="GO:0032259">
    <property type="term" value="P:methylation"/>
    <property type="evidence" value="ECO:0007669"/>
    <property type="project" value="UniProtKB-KW"/>
</dbReference>